<reference evidence="1" key="1">
    <citation type="journal article" date="2020" name="Fungal Divers.">
        <title>Resolving the Mortierellaceae phylogeny through synthesis of multi-gene phylogenetics and phylogenomics.</title>
        <authorList>
            <person name="Vandepol N."/>
            <person name="Liber J."/>
            <person name="Desiro A."/>
            <person name="Na H."/>
            <person name="Kennedy M."/>
            <person name="Barry K."/>
            <person name="Grigoriev I.V."/>
            <person name="Miller A.N."/>
            <person name="O'Donnell K."/>
            <person name="Stajich J.E."/>
            <person name="Bonito G."/>
        </authorList>
    </citation>
    <scope>NUCLEOTIDE SEQUENCE</scope>
    <source>
        <strain evidence="1">NVP1</strain>
    </source>
</reference>
<organism evidence="1 2">
    <name type="scientific">Podila minutissima</name>
    <dbReference type="NCBI Taxonomy" id="64525"/>
    <lineage>
        <taxon>Eukaryota</taxon>
        <taxon>Fungi</taxon>
        <taxon>Fungi incertae sedis</taxon>
        <taxon>Mucoromycota</taxon>
        <taxon>Mortierellomycotina</taxon>
        <taxon>Mortierellomycetes</taxon>
        <taxon>Mortierellales</taxon>
        <taxon>Mortierellaceae</taxon>
        <taxon>Podila</taxon>
    </lineage>
</organism>
<keyword evidence="2" id="KW-1185">Reference proteome</keyword>
<comment type="caution">
    <text evidence="1">The sequence shown here is derived from an EMBL/GenBank/DDBJ whole genome shotgun (WGS) entry which is preliminary data.</text>
</comment>
<dbReference type="AlphaFoldDB" id="A0A9P5VPM3"/>
<accession>A0A9P5VPM3</accession>
<dbReference type="EMBL" id="JAAAUY010000090">
    <property type="protein sequence ID" value="KAF9335671.1"/>
    <property type="molecule type" value="Genomic_DNA"/>
</dbReference>
<sequence>MNSDDTKRALAECKQLTQEYKSMQLYMHGVHQDFLQLNNLSKLEAVSGGSAEALTKMEGDLEYYK</sequence>
<proteinExistence type="predicted"/>
<gene>
    <name evidence="1" type="ORF">BG006_010925</name>
</gene>
<feature type="non-terminal residue" evidence="1">
    <location>
        <position position="1"/>
    </location>
</feature>
<evidence type="ECO:0000313" key="1">
    <source>
        <dbReference type="EMBL" id="KAF9335671.1"/>
    </source>
</evidence>
<evidence type="ECO:0000313" key="2">
    <source>
        <dbReference type="Proteomes" id="UP000696485"/>
    </source>
</evidence>
<protein>
    <submittedName>
        <fullName evidence="1">Uncharacterized protein</fullName>
    </submittedName>
</protein>
<name>A0A9P5VPM3_9FUNG</name>
<dbReference type="Proteomes" id="UP000696485">
    <property type="component" value="Unassembled WGS sequence"/>
</dbReference>